<dbReference type="SMART" id="SM00225">
    <property type="entry name" value="BTB"/>
    <property type="match status" value="1"/>
</dbReference>
<sequence length="225" mass="26002">MSHRGSIVLTSVTKNRSSSQYFKYSTPDVELIVGQGEDKVTVQVHEFVIGPPSEFFRAALNVGLKETNERKIHLPTITWVGMEEVLNWLYRREVWRPKRHKRFSAESTGKLVAVLDAVDFLQIPQLKDEYQEMLEEFIATIDINSPLLESREEGGCLAIVLHELYKIGRGIDGNRFYLFMKNLKRHGSLFPDSMNGFQGFREVTNELKEPNTRFVHDLCKAYSYL</sequence>
<comment type="caution">
    <text evidence="2">The sequence shown here is derived from an EMBL/GenBank/DDBJ whole genome shotgun (WGS) entry which is preliminary data.</text>
</comment>
<feature type="domain" description="BTB" evidence="1">
    <location>
        <begin position="27"/>
        <end position="98"/>
    </location>
</feature>
<dbReference type="InterPro" id="IPR000210">
    <property type="entry name" value="BTB/POZ_dom"/>
</dbReference>
<accession>A0A7C8TR19</accession>
<organism evidence="2 3">
    <name type="scientific">Orbilia oligospora</name>
    <name type="common">Nematode-trapping fungus</name>
    <name type="synonym">Arthrobotrys oligospora</name>
    <dbReference type="NCBI Taxonomy" id="2813651"/>
    <lineage>
        <taxon>Eukaryota</taxon>
        <taxon>Fungi</taxon>
        <taxon>Dikarya</taxon>
        <taxon>Ascomycota</taxon>
        <taxon>Pezizomycotina</taxon>
        <taxon>Orbiliomycetes</taxon>
        <taxon>Orbiliales</taxon>
        <taxon>Orbiliaceae</taxon>
        <taxon>Orbilia</taxon>
    </lineage>
</organism>
<dbReference type="PROSITE" id="PS50097">
    <property type="entry name" value="BTB"/>
    <property type="match status" value="1"/>
</dbReference>
<dbReference type="SUPFAM" id="SSF54695">
    <property type="entry name" value="POZ domain"/>
    <property type="match status" value="1"/>
</dbReference>
<evidence type="ECO:0000259" key="1">
    <source>
        <dbReference type="PROSITE" id="PS50097"/>
    </source>
</evidence>
<dbReference type="Proteomes" id="UP000479691">
    <property type="component" value="Unassembled WGS sequence"/>
</dbReference>
<dbReference type="AlphaFoldDB" id="A0A7C8TR19"/>
<dbReference type="Gene3D" id="3.30.710.10">
    <property type="entry name" value="Potassium Channel Kv1.1, Chain A"/>
    <property type="match status" value="1"/>
</dbReference>
<dbReference type="Pfam" id="PF00651">
    <property type="entry name" value="BTB"/>
    <property type="match status" value="1"/>
</dbReference>
<reference evidence="2 3" key="1">
    <citation type="submission" date="2019-06" db="EMBL/GenBank/DDBJ databases">
        <authorList>
            <person name="Palmer J.M."/>
        </authorList>
    </citation>
    <scope>NUCLEOTIDE SEQUENCE [LARGE SCALE GENOMIC DNA]</scope>
    <source>
        <strain evidence="2 3">TWF788</strain>
    </source>
</reference>
<dbReference type="InterPro" id="IPR011333">
    <property type="entry name" value="SKP1/BTB/POZ_sf"/>
</dbReference>
<evidence type="ECO:0000313" key="2">
    <source>
        <dbReference type="EMBL" id="KAF3177511.1"/>
    </source>
</evidence>
<dbReference type="CDD" id="cd18186">
    <property type="entry name" value="BTB_POZ_ZBTB_KLHL-like"/>
    <property type="match status" value="1"/>
</dbReference>
<name>A0A7C8TR19_ORBOL</name>
<proteinExistence type="predicted"/>
<evidence type="ECO:0000313" key="3">
    <source>
        <dbReference type="Proteomes" id="UP000479691"/>
    </source>
</evidence>
<gene>
    <name evidence="2" type="ORF">TWF788_007714</name>
</gene>
<protein>
    <recommendedName>
        <fullName evidence="1">BTB domain-containing protein</fullName>
    </recommendedName>
</protein>
<dbReference type="EMBL" id="JAABOE010000044">
    <property type="protein sequence ID" value="KAF3177511.1"/>
    <property type="molecule type" value="Genomic_DNA"/>
</dbReference>